<evidence type="ECO:0000256" key="7">
    <source>
        <dbReference type="ARBA" id="ARBA00022884"/>
    </source>
</evidence>
<evidence type="ECO:0000256" key="3">
    <source>
        <dbReference type="ARBA" id="ARBA00022723"/>
    </source>
</evidence>
<protein>
    <recommendedName>
        <fullName evidence="10">C3H1-type domain-containing protein</fullName>
    </recommendedName>
</protein>
<dbReference type="FunFam" id="4.10.1000.10:FF:000017">
    <property type="entry name" value="Cleavage and polyadenylation specificity factor 30 kDa subunit"/>
    <property type="match status" value="1"/>
</dbReference>
<keyword evidence="5 9" id="KW-0863">Zinc-finger</keyword>
<reference evidence="11 12" key="1">
    <citation type="submission" date="2022-07" db="EMBL/GenBank/DDBJ databases">
        <title>Genome-wide signatures of adaptation to extreme environments.</title>
        <authorList>
            <person name="Cho C.H."/>
            <person name="Yoon H.S."/>
        </authorList>
    </citation>
    <scope>NUCLEOTIDE SEQUENCE [LARGE SCALE GENOMIC DNA]</scope>
    <source>
        <strain evidence="11 12">DBV 063 E5</strain>
    </source>
</reference>
<dbReference type="InterPro" id="IPR000571">
    <property type="entry name" value="Znf_CCCH"/>
</dbReference>
<feature type="domain" description="C3H1-type" evidence="10">
    <location>
        <begin position="117"/>
        <end position="144"/>
    </location>
</feature>
<dbReference type="AlphaFoldDB" id="A0AAV9IV60"/>
<comment type="subcellular location">
    <subcellularLocation>
        <location evidence="1">Nucleus</location>
    </subcellularLocation>
</comment>
<dbReference type="SMART" id="SM00356">
    <property type="entry name" value="ZnF_C3H1"/>
    <property type="match status" value="5"/>
</dbReference>
<evidence type="ECO:0000256" key="5">
    <source>
        <dbReference type="ARBA" id="ARBA00022771"/>
    </source>
</evidence>
<dbReference type="GO" id="GO:0005634">
    <property type="term" value="C:nucleus"/>
    <property type="evidence" value="ECO:0007669"/>
    <property type="project" value="UniProtKB-SubCell"/>
</dbReference>
<name>A0AAV9IV60_CYACA</name>
<dbReference type="EMBL" id="JANCYW010000006">
    <property type="protein sequence ID" value="KAK4535980.1"/>
    <property type="molecule type" value="Genomic_DNA"/>
</dbReference>
<evidence type="ECO:0000256" key="4">
    <source>
        <dbReference type="ARBA" id="ARBA00022737"/>
    </source>
</evidence>
<evidence type="ECO:0000313" key="12">
    <source>
        <dbReference type="Proteomes" id="UP001301350"/>
    </source>
</evidence>
<keyword evidence="12" id="KW-1185">Reference proteome</keyword>
<proteinExistence type="predicted"/>
<keyword evidence="6 9" id="KW-0862">Zinc</keyword>
<evidence type="ECO:0000259" key="10">
    <source>
        <dbReference type="PROSITE" id="PS50103"/>
    </source>
</evidence>
<keyword evidence="2" id="KW-0507">mRNA processing</keyword>
<evidence type="ECO:0000256" key="8">
    <source>
        <dbReference type="ARBA" id="ARBA00023242"/>
    </source>
</evidence>
<feature type="zinc finger region" description="C3H1-type" evidence="9">
    <location>
        <begin position="62"/>
        <end position="88"/>
    </location>
</feature>
<feature type="domain" description="C3H1-type" evidence="10">
    <location>
        <begin position="34"/>
        <end position="61"/>
    </location>
</feature>
<organism evidence="11 12">
    <name type="scientific">Cyanidium caldarium</name>
    <name type="common">Red alga</name>
    <dbReference type="NCBI Taxonomy" id="2771"/>
    <lineage>
        <taxon>Eukaryota</taxon>
        <taxon>Rhodophyta</taxon>
        <taxon>Bangiophyceae</taxon>
        <taxon>Cyanidiales</taxon>
        <taxon>Cyanidiaceae</taxon>
        <taxon>Cyanidium</taxon>
    </lineage>
</organism>
<evidence type="ECO:0000256" key="9">
    <source>
        <dbReference type="PROSITE-ProRule" id="PRU00723"/>
    </source>
</evidence>
<gene>
    <name evidence="11" type="ORF">CDCA_CDCA06G2005</name>
</gene>
<dbReference type="InterPro" id="IPR045348">
    <property type="entry name" value="CPSF4/Yth1"/>
</dbReference>
<feature type="zinc finger region" description="C3H1-type" evidence="9">
    <location>
        <begin position="146"/>
        <end position="168"/>
    </location>
</feature>
<evidence type="ECO:0000256" key="1">
    <source>
        <dbReference type="ARBA" id="ARBA00004123"/>
    </source>
</evidence>
<keyword evidence="3 9" id="KW-0479">Metal-binding</keyword>
<feature type="domain" description="C3H1-type" evidence="10">
    <location>
        <begin position="146"/>
        <end position="168"/>
    </location>
</feature>
<dbReference type="Gene3D" id="4.10.1000.10">
    <property type="entry name" value="Zinc finger, CCCH-type"/>
    <property type="match status" value="3"/>
</dbReference>
<dbReference type="GO" id="GO:0006397">
    <property type="term" value="P:mRNA processing"/>
    <property type="evidence" value="ECO:0007669"/>
    <property type="project" value="UniProtKB-KW"/>
</dbReference>
<dbReference type="Pfam" id="PF00642">
    <property type="entry name" value="zf-CCCH"/>
    <property type="match status" value="1"/>
</dbReference>
<evidence type="ECO:0000313" key="11">
    <source>
        <dbReference type="EMBL" id="KAK4535980.1"/>
    </source>
</evidence>
<dbReference type="PANTHER" id="PTHR23102">
    <property type="entry name" value="CLEAVAGE AND POLYADENYLATION SPECIFICITY FACTOR SUBUNIT 4-RELATED"/>
    <property type="match status" value="1"/>
</dbReference>
<dbReference type="SUPFAM" id="SSF90229">
    <property type="entry name" value="CCCH zinc finger"/>
    <property type="match status" value="3"/>
</dbReference>
<keyword evidence="7" id="KW-0694">RNA-binding</keyword>
<comment type="caution">
    <text evidence="11">The sequence shown here is derived from an EMBL/GenBank/DDBJ whole genome shotgun (WGS) entry which is preliminary data.</text>
</comment>
<feature type="domain" description="C3H1-type" evidence="10">
    <location>
        <begin position="89"/>
        <end position="116"/>
    </location>
</feature>
<feature type="zinc finger region" description="C3H1-type" evidence="9">
    <location>
        <begin position="117"/>
        <end position="144"/>
    </location>
</feature>
<dbReference type="InterPro" id="IPR036855">
    <property type="entry name" value="Znf_CCCH_sf"/>
</dbReference>
<sequence length="190" mass="22339">MTAAAPISEPEVMLDFEKYTGLAEIERDDREAPGKDTDICQAWLAGRCERGDLCQYRHSRSRSLIVCKHWLRGLCKKGIECEFVHRFELDRMPECFFFSRYGECTNDECMYRHVTADARRMECPFYARGFCKHGPRCRYKHVRRVPCANYLLGFCADGPSCRFGHPRFEIDLQRVLQEAERFGDRSVSWR</sequence>
<dbReference type="GO" id="GO:0008270">
    <property type="term" value="F:zinc ion binding"/>
    <property type="evidence" value="ECO:0007669"/>
    <property type="project" value="UniProtKB-KW"/>
</dbReference>
<dbReference type="PANTHER" id="PTHR23102:SF24">
    <property type="entry name" value="CLEAVAGE AND POLYADENYLATION SPECIFICITY FACTOR SUBUNIT 4"/>
    <property type="match status" value="1"/>
</dbReference>
<feature type="domain" description="C3H1-type" evidence="10">
    <location>
        <begin position="62"/>
        <end position="88"/>
    </location>
</feature>
<feature type="zinc finger region" description="C3H1-type" evidence="9">
    <location>
        <begin position="34"/>
        <end position="61"/>
    </location>
</feature>
<evidence type="ECO:0000256" key="6">
    <source>
        <dbReference type="ARBA" id="ARBA00022833"/>
    </source>
</evidence>
<evidence type="ECO:0000256" key="2">
    <source>
        <dbReference type="ARBA" id="ARBA00022664"/>
    </source>
</evidence>
<keyword evidence="8" id="KW-0539">Nucleus</keyword>
<accession>A0AAV9IV60</accession>
<dbReference type="Pfam" id="PF14608">
    <property type="entry name" value="zf-CCCH_2"/>
    <property type="match status" value="4"/>
</dbReference>
<keyword evidence="4" id="KW-0677">Repeat</keyword>
<dbReference type="GO" id="GO:0003723">
    <property type="term" value="F:RNA binding"/>
    <property type="evidence" value="ECO:0007669"/>
    <property type="project" value="UniProtKB-KW"/>
</dbReference>
<dbReference type="PROSITE" id="PS50103">
    <property type="entry name" value="ZF_C3H1"/>
    <property type="match status" value="5"/>
</dbReference>
<dbReference type="Proteomes" id="UP001301350">
    <property type="component" value="Unassembled WGS sequence"/>
</dbReference>
<feature type="zinc finger region" description="C3H1-type" evidence="9">
    <location>
        <begin position="89"/>
        <end position="116"/>
    </location>
</feature>